<gene>
    <name evidence="3" type="ORF">ACFQ4C_10980</name>
</gene>
<sequence length="165" mass="18724">MKALSSSTVPTTERLLNVLALLLIIGQLALIFGYYPQLPETIPVHFGLAGKPDRWGGRGNLFVVPGLSVFFFVLFWGIRQIPAEFYNQPVPQTPENRDRLVRNTHQMLAMLLFVVMVFMTWTFWNWLQAASGSEPVAGKMLPNLLLLLAIAGTTLFYVRRAYRRV</sequence>
<organism evidence="3 4">
    <name type="scientific">Larkinella insperata</name>
    <dbReference type="NCBI Taxonomy" id="332158"/>
    <lineage>
        <taxon>Bacteria</taxon>
        <taxon>Pseudomonadati</taxon>
        <taxon>Bacteroidota</taxon>
        <taxon>Cytophagia</taxon>
        <taxon>Cytophagales</taxon>
        <taxon>Spirosomataceae</taxon>
        <taxon>Larkinella</taxon>
    </lineage>
</organism>
<evidence type="ECO:0000256" key="1">
    <source>
        <dbReference type="SAM" id="Phobius"/>
    </source>
</evidence>
<keyword evidence="1" id="KW-1133">Transmembrane helix</keyword>
<feature type="transmembrane region" description="Helical" evidence="1">
    <location>
        <begin position="15"/>
        <end position="35"/>
    </location>
</feature>
<reference evidence="4" key="1">
    <citation type="journal article" date="2019" name="Int. J. Syst. Evol. Microbiol.">
        <title>The Global Catalogue of Microorganisms (GCM) 10K type strain sequencing project: providing services to taxonomists for standard genome sequencing and annotation.</title>
        <authorList>
            <consortium name="The Broad Institute Genomics Platform"/>
            <consortium name="The Broad Institute Genome Sequencing Center for Infectious Disease"/>
            <person name="Wu L."/>
            <person name="Ma J."/>
        </authorList>
    </citation>
    <scope>NUCLEOTIDE SEQUENCE [LARGE SCALE GENOMIC DNA]</scope>
    <source>
        <strain evidence="4">CCUG 55608</strain>
    </source>
</reference>
<feature type="transmembrane region" description="Helical" evidence="1">
    <location>
        <begin position="140"/>
        <end position="158"/>
    </location>
</feature>
<dbReference type="RefSeq" id="WP_265992095.1">
    <property type="nucleotide sequence ID" value="NZ_CP110973.1"/>
</dbReference>
<evidence type="ECO:0000313" key="3">
    <source>
        <dbReference type="EMBL" id="MFD1141637.1"/>
    </source>
</evidence>
<accession>A0ABW3Q8H8</accession>
<feature type="transmembrane region" description="Helical" evidence="1">
    <location>
        <begin position="55"/>
        <end position="78"/>
    </location>
</feature>
<protein>
    <submittedName>
        <fullName evidence="3">DUF1648 domain-containing protein</fullName>
    </submittedName>
</protein>
<name>A0ABW3Q8H8_9BACT</name>
<evidence type="ECO:0000313" key="4">
    <source>
        <dbReference type="Proteomes" id="UP001597116"/>
    </source>
</evidence>
<dbReference type="EMBL" id="JBHTLP010000008">
    <property type="protein sequence ID" value="MFD1141637.1"/>
    <property type="molecule type" value="Genomic_DNA"/>
</dbReference>
<keyword evidence="1" id="KW-0812">Transmembrane</keyword>
<keyword evidence="4" id="KW-1185">Reference proteome</keyword>
<dbReference type="InterPro" id="IPR012867">
    <property type="entry name" value="DUF1648"/>
</dbReference>
<dbReference type="Proteomes" id="UP001597116">
    <property type="component" value="Unassembled WGS sequence"/>
</dbReference>
<keyword evidence="1" id="KW-0472">Membrane</keyword>
<dbReference type="Pfam" id="PF07853">
    <property type="entry name" value="DUF1648"/>
    <property type="match status" value="1"/>
</dbReference>
<proteinExistence type="predicted"/>
<feature type="transmembrane region" description="Helical" evidence="1">
    <location>
        <begin position="107"/>
        <end position="128"/>
    </location>
</feature>
<comment type="caution">
    <text evidence="3">The sequence shown here is derived from an EMBL/GenBank/DDBJ whole genome shotgun (WGS) entry which is preliminary data.</text>
</comment>
<feature type="domain" description="DUF1648" evidence="2">
    <location>
        <begin position="22"/>
        <end position="67"/>
    </location>
</feature>
<evidence type="ECO:0000259" key="2">
    <source>
        <dbReference type="Pfam" id="PF07853"/>
    </source>
</evidence>